<dbReference type="InterPro" id="IPR031101">
    <property type="entry name" value="Ctr9"/>
</dbReference>
<dbReference type="SUPFAM" id="SSF48452">
    <property type="entry name" value="TPR-like"/>
    <property type="match status" value="3"/>
</dbReference>
<name>K0TDX3_THAOC</name>
<dbReference type="Gene3D" id="1.25.40.10">
    <property type="entry name" value="Tetratricopeptide repeat domain"/>
    <property type="match status" value="3"/>
</dbReference>
<evidence type="ECO:0000256" key="1">
    <source>
        <dbReference type="ARBA" id="ARBA00022737"/>
    </source>
</evidence>
<dbReference type="Pfam" id="PF13432">
    <property type="entry name" value="TPR_16"/>
    <property type="match status" value="1"/>
</dbReference>
<dbReference type="GO" id="GO:0006368">
    <property type="term" value="P:transcription elongation by RNA polymerase II"/>
    <property type="evidence" value="ECO:0007669"/>
    <property type="project" value="TreeGrafter"/>
</dbReference>
<feature type="region of interest" description="Disordered" evidence="4">
    <location>
        <begin position="62"/>
        <end position="87"/>
    </location>
</feature>
<protein>
    <submittedName>
        <fullName evidence="5">Uncharacterized protein</fullName>
    </submittedName>
</protein>
<dbReference type="InterPro" id="IPR011990">
    <property type="entry name" value="TPR-like_helical_dom_sf"/>
</dbReference>
<feature type="compositionally biased region" description="Polar residues" evidence="4">
    <location>
        <begin position="1292"/>
        <end position="1303"/>
    </location>
</feature>
<accession>K0TDX3</accession>
<evidence type="ECO:0000256" key="4">
    <source>
        <dbReference type="SAM" id="MobiDB-lite"/>
    </source>
</evidence>
<dbReference type="GO" id="GO:0000993">
    <property type="term" value="F:RNA polymerase II complex binding"/>
    <property type="evidence" value="ECO:0007669"/>
    <property type="project" value="TreeGrafter"/>
</dbReference>
<dbReference type="OMA" id="PIHLNKL"/>
<feature type="compositionally biased region" description="Basic and acidic residues" evidence="4">
    <location>
        <begin position="1200"/>
        <end position="1235"/>
    </location>
</feature>
<dbReference type="Pfam" id="PF13176">
    <property type="entry name" value="TPR_7"/>
    <property type="match status" value="1"/>
</dbReference>
<proteinExistence type="predicted"/>
<gene>
    <name evidence="5" type="ORF">THAOC_01291</name>
</gene>
<keyword evidence="1" id="KW-0677">Repeat</keyword>
<keyword evidence="2 3" id="KW-0802">TPR repeat</keyword>
<dbReference type="Pfam" id="PF13181">
    <property type="entry name" value="TPR_8"/>
    <property type="match status" value="1"/>
</dbReference>
<dbReference type="Proteomes" id="UP000266841">
    <property type="component" value="Unassembled WGS sequence"/>
</dbReference>
<dbReference type="GO" id="GO:0016593">
    <property type="term" value="C:Cdc73/Paf1 complex"/>
    <property type="evidence" value="ECO:0007669"/>
    <property type="project" value="TreeGrafter"/>
</dbReference>
<dbReference type="PROSITE" id="PS50005">
    <property type="entry name" value="TPR"/>
    <property type="match status" value="2"/>
</dbReference>
<dbReference type="OrthoDB" id="343875at2759"/>
<evidence type="ECO:0000256" key="2">
    <source>
        <dbReference type="ARBA" id="ARBA00022803"/>
    </source>
</evidence>
<dbReference type="EMBL" id="AGNL01001552">
    <property type="protein sequence ID" value="EJK76918.1"/>
    <property type="molecule type" value="Genomic_DNA"/>
</dbReference>
<feature type="region of interest" description="Disordered" evidence="4">
    <location>
        <begin position="1200"/>
        <end position="1342"/>
    </location>
</feature>
<dbReference type="InterPro" id="IPR019734">
    <property type="entry name" value="TPR_rpt"/>
</dbReference>
<comment type="caution">
    <text evidence="5">The sequence shown here is derived from an EMBL/GenBank/DDBJ whole genome shotgun (WGS) entry which is preliminary data.</text>
</comment>
<evidence type="ECO:0000313" key="5">
    <source>
        <dbReference type="EMBL" id="EJK76918.1"/>
    </source>
</evidence>
<feature type="compositionally biased region" description="Basic and acidic residues" evidence="4">
    <location>
        <begin position="1332"/>
        <end position="1342"/>
    </location>
</feature>
<evidence type="ECO:0000313" key="6">
    <source>
        <dbReference type="Proteomes" id="UP000266841"/>
    </source>
</evidence>
<dbReference type="PANTHER" id="PTHR14027:SF2">
    <property type="entry name" value="RNA POLYMERASE-ASSOCIATED PROTEIN CTR9 HOMOLOG"/>
    <property type="match status" value="1"/>
</dbReference>
<dbReference type="PANTHER" id="PTHR14027">
    <property type="entry name" value="RNA POLYMERASE-ASSOCIATED PROTEIN CTR9"/>
    <property type="match status" value="1"/>
</dbReference>
<reference evidence="5 6" key="1">
    <citation type="journal article" date="2012" name="Genome Biol.">
        <title>Genome and low-iron response of an oceanic diatom adapted to chronic iron limitation.</title>
        <authorList>
            <person name="Lommer M."/>
            <person name="Specht M."/>
            <person name="Roy A.S."/>
            <person name="Kraemer L."/>
            <person name="Andreson R."/>
            <person name="Gutowska M.A."/>
            <person name="Wolf J."/>
            <person name="Bergner S.V."/>
            <person name="Schilhabel M.B."/>
            <person name="Klostermeier U.C."/>
            <person name="Beiko R.G."/>
            <person name="Rosenstiel P."/>
            <person name="Hippler M."/>
            <person name="Laroche J."/>
        </authorList>
    </citation>
    <scope>NUCLEOTIDE SEQUENCE [LARGE SCALE GENOMIC DNA]</scope>
    <source>
        <strain evidence="5 6">CCMP1005</strain>
    </source>
</reference>
<feature type="repeat" description="TPR" evidence="3">
    <location>
        <begin position="622"/>
        <end position="655"/>
    </location>
</feature>
<feature type="repeat" description="TPR" evidence="3">
    <location>
        <begin position="312"/>
        <end position="345"/>
    </location>
</feature>
<evidence type="ECO:0000256" key="3">
    <source>
        <dbReference type="PROSITE-ProRule" id="PRU00339"/>
    </source>
</evidence>
<feature type="compositionally biased region" description="Acidic residues" evidence="4">
    <location>
        <begin position="1251"/>
        <end position="1262"/>
    </location>
</feature>
<keyword evidence="6" id="KW-1185">Reference proteome</keyword>
<dbReference type="SMART" id="SM00028">
    <property type="entry name" value="TPR"/>
    <property type="match status" value="10"/>
</dbReference>
<sequence>MGIGDMLYANDRPRPRSARPGTLERGLRQKDHGPTTAQQWYQYWSLIDLLPSRVMASAVTSEEDLPDHAMADDDVDGGQESPENEKSLVIPVTSSSNDVFIEIFPEEMSNIRPATLSNVLRDEGAPLKTWCEASLLYMKGKREKEGCELLTSAVDNDDVMGGSNNADRLRLLVSSGIAALAQANRHEPISATDNDEMGSLLDSLMAASKAEEEQARVRREELQGIADARFVKADSINQVNPQTWIAKGMLNLAQKKFDQAKFFFDNLTMRQEGEILPALIGMAAVKYLEKDYKGAQDLYAKAMEKFPVQSGAAVRVGFGVACYRLNEIDRAKAAFRRAHDMDPDNVEALMGLAILEMASLDSHALDANEYRAKAGSVIQMISQANLVDHTNASVQNHLANHYFWKWSPVPGMVSVECGSNIVTGSNVASSLEAGDRIRIGKELETLVAVDDEDEMADGETFKIKDTWKFDSKSNLKIWKKDYERVISLAKAAYSSTNIPGIQAESLYMLARVFHARGEMTEAHIDLGRQIRRRRDFAEVVIRYLHNRNGRLAAMGLLDAKAGKRADAFTSLRKAIDLDPFNADLVLIEALALQQHETDYPASLDRYRNAVRLLEAQGRSISADVLTNMGVLCHETKQYEEALEMYTKALDAIESENPESVGKPDETCDSTFVRHEENSLFWKYQEIGIRVKIDDKDKKLLIAPSDLVEECADLLIKVGDDISLGEGVFSTVTDVTEGDDEALHIKVKDDVELKSHQTYVVSVKRSNGRIQNPSVVSIAFNLARLHETSGRIVPAVELHKAILKQHPSYVNSYLRLACIARDCGSLKDCSEWLKNAVAVAPGNPEVLTLVGNLHLSLCDWAPAQKVFDQLLQQKVPKVEAYSMLSLGNIYFNNLNTPKKYNKHLHHAADFYRRILQKDTANAYAANGLGTVLAEKGELLKVISTFLLDRSFQLWRPANFLHVKAKEIFNRVREVSGDTLSDALLNLGHIYLAQKKHPEALQMYQNYMGRCRRSGAQTTSKSQEDDEAEVLLYIAFAYFDWARQTELFNNAKAAPADERYRMCIEYIEKAMEKSKRENVVLRYNWCLSKLQAANCVLRKVDRNIRRTAAEVSDALEGLKASLPIVQTMLQWKNEGRKVTISSDMLKQVINQIQHNIQSAESHLNEELKKEKEAETLRTIQRVQAEAEEKSKALQEIIQKEREAEEMEAREQKARQKMEKAKNLADGWKQRQEAEESKPKKKKGQKGDAPPGGVDDETGFLENDVDPTSQLFDDSDSDDSASDQNETAKAKEPTSEPSSQTKNSQDLFGDSSDDESDDDTNQAKKRSQGDEIEEPEAKKSKIAED</sequence>
<feature type="region of interest" description="Disordered" evidence="4">
    <location>
        <begin position="1"/>
        <end position="34"/>
    </location>
</feature>
<feature type="compositionally biased region" description="Acidic residues" evidence="4">
    <location>
        <begin position="1308"/>
        <end position="1317"/>
    </location>
</feature>
<dbReference type="eggNOG" id="KOG2002">
    <property type="taxonomic scope" value="Eukaryota"/>
</dbReference>
<organism evidence="5 6">
    <name type="scientific">Thalassiosira oceanica</name>
    <name type="common">Marine diatom</name>
    <dbReference type="NCBI Taxonomy" id="159749"/>
    <lineage>
        <taxon>Eukaryota</taxon>
        <taxon>Sar</taxon>
        <taxon>Stramenopiles</taxon>
        <taxon>Ochrophyta</taxon>
        <taxon>Bacillariophyta</taxon>
        <taxon>Coscinodiscophyceae</taxon>
        <taxon>Thalassiosirophycidae</taxon>
        <taxon>Thalassiosirales</taxon>
        <taxon>Thalassiosiraceae</taxon>
        <taxon>Thalassiosira</taxon>
    </lineage>
</organism>
<dbReference type="GO" id="GO:0006355">
    <property type="term" value="P:regulation of DNA-templated transcription"/>
    <property type="evidence" value="ECO:0007669"/>
    <property type="project" value="InterPro"/>
</dbReference>